<protein>
    <recommendedName>
        <fullName evidence="2">3'-phosphate/5'-hydroxy nucleic acid ligase</fullName>
        <ecNumber evidence="2">6.5.1.8</ecNumber>
    </recommendedName>
</protein>
<dbReference type="EMBL" id="JBEZVE010000007">
    <property type="protein sequence ID" value="MEU3781739.1"/>
    <property type="molecule type" value="Genomic_DNA"/>
</dbReference>
<evidence type="ECO:0000256" key="7">
    <source>
        <dbReference type="ARBA" id="ARBA00023134"/>
    </source>
</evidence>
<keyword evidence="4" id="KW-0479">Metal-binding</keyword>
<dbReference type="Pfam" id="PF01139">
    <property type="entry name" value="RtcB"/>
    <property type="match status" value="1"/>
</dbReference>
<reference evidence="10 11" key="1">
    <citation type="submission" date="2024-06" db="EMBL/GenBank/DDBJ databases">
        <title>The Natural Products Discovery Center: Release of the First 8490 Sequenced Strains for Exploring Actinobacteria Biosynthetic Diversity.</title>
        <authorList>
            <person name="Kalkreuter E."/>
            <person name="Kautsar S.A."/>
            <person name="Yang D."/>
            <person name="Bader C.D."/>
            <person name="Teijaro C.N."/>
            <person name="Fluegel L."/>
            <person name="Davis C.M."/>
            <person name="Simpson J.R."/>
            <person name="Lauterbach L."/>
            <person name="Steele A.D."/>
            <person name="Gui C."/>
            <person name="Meng S."/>
            <person name="Li G."/>
            <person name="Viehrig K."/>
            <person name="Ye F."/>
            <person name="Su P."/>
            <person name="Kiefer A.F."/>
            <person name="Nichols A."/>
            <person name="Cepeda A.J."/>
            <person name="Yan W."/>
            <person name="Fan B."/>
            <person name="Jiang Y."/>
            <person name="Adhikari A."/>
            <person name="Zheng C.-J."/>
            <person name="Schuster L."/>
            <person name="Cowan T.M."/>
            <person name="Smanski M.J."/>
            <person name="Chevrette M.G."/>
            <person name="De Carvalho L.P.S."/>
            <person name="Shen B."/>
        </authorList>
    </citation>
    <scope>NUCLEOTIDE SEQUENCE [LARGE SCALE GENOMIC DNA]</scope>
    <source>
        <strain evidence="10 11">NPDC033843</strain>
    </source>
</reference>
<evidence type="ECO:0000313" key="10">
    <source>
        <dbReference type="EMBL" id="MEU3781739.1"/>
    </source>
</evidence>
<keyword evidence="5" id="KW-0547">Nucleotide-binding</keyword>
<dbReference type="SUPFAM" id="SSF103365">
    <property type="entry name" value="Hypothetical protein PH1602"/>
    <property type="match status" value="1"/>
</dbReference>
<proteinExistence type="predicted"/>
<keyword evidence="7" id="KW-0342">GTP-binding</keyword>
<evidence type="ECO:0000256" key="5">
    <source>
        <dbReference type="ARBA" id="ARBA00022741"/>
    </source>
</evidence>
<evidence type="ECO:0000256" key="3">
    <source>
        <dbReference type="ARBA" id="ARBA00022598"/>
    </source>
</evidence>
<accession>A0ABV2ZGR1</accession>
<evidence type="ECO:0000256" key="2">
    <source>
        <dbReference type="ARBA" id="ARBA00012726"/>
    </source>
</evidence>
<evidence type="ECO:0000256" key="8">
    <source>
        <dbReference type="ARBA" id="ARBA00023211"/>
    </source>
</evidence>
<comment type="catalytic activity">
    <reaction evidence="9">
        <text>a 3'-end 3'-phospho-ribonucleotide-RNA + a 5'-end dephospho-ribonucleoside-RNA + GTP = a ribonucleotidyl-ribonucleotide-RNA + GMP + diphosphate</text>
        <dbReference type="Rhea" id="RHEA:68076"/>
        <dbReference type="Rhea" id="RHEA-COMP:10463"/>
        <dbReference type="Rhea" id="RHEA-COMP:13936"/>
        <dbReference type="Rhea" id="RHEA-COMP:17355"/>
        <dbReference type="ChEBI" id="CHEBI:33019"/>
        <dbReference type="ChEBI" id="CHEBI:37565"/>
        <dbReference type="ChEBI" id="CHEBI:58115"/>
        <dbReference type="ChEBI" id="CHEBI:83062"/>
        <dbReference type="ChEBI" id="CHEBI:138284"/>
        <dbReference type="ChEBI" id="CHEBI:173118"/>
        <dbReference type="EC" id="6.5.1.8"/>
    </reaction>
</comment>
<keyword evidence="6" id="KW-0692">RNA repair</keyword>
<organism evidence="10 11">
    <name type="scientific">Streptomyces sp. 900129855</name>
    <dbReference type="NCBI Taxonomy" id="3155129"/>
    <lineage>
        <taxon>Bacteria</taxon>
        <taxon>Bacillati</taxon>
        <taxon>Actinomycetota</taxon>
        <taxon>Actinomycetes</taxon>
        <taxon>Kitasatosporales</taxon>
        <taxon>Streptomycetaceae</taxon>
        <taxon>Streptomyces</taxon>
    </lineage>
</organism>
<sequence length="47" mass="5025">MRPRSLRGLSEETPEAYKDVGEVVAASERAGLCRTVARLVPLGVVKG</sequence>
<dbReference type="Proteomes" id="UP001550739">
    <property type="component" value="Unassembled WGS sequence"/>
</dbReference>
<keyword evidence="11" id="KW-1185">Reference proteome</keyword>
<gene>
    <name evidence="10" type="ORF">AB0E89_14310</name>
</gene>
<evidence type="ECO:0000256" key="9">
    <source>
        <dbReference type="ARBA" id="ARBA00047746"/>
    </source>
</evidence>
<dbReference type="RefSeq" id="WP_361702457.1">
    <property type="nucleotide sequence ID" value="NZ_JBEZVE010000007.1"/>
</dbReference>
<evidence type="ECO:0000256" key="6">
    <source>
        <dbReference type="ARBA" id="ARBA00022800"/>
    </source>
</evidence>
<name>A0ABV2ZGR1_9ACTN</name>
<keyword evidence="3" id="KW-0436">Ligase</keyword>
<dbReference type="EC" id="6.5.1.8" evidence="2"/>
<dbReference type="InterPro" id="IPR036025">
    <property type="entry name" value="RtcB-like_sf"/>
</dbReference>
<evidence type="ECO:0000313" key="11">
    <source>
        <dbReference type="Proteomes" id="UP001550739"/>
    </source>
</evidence>
<evidence type="ECO:0000256" key="4">
    <source>
        <dbReference type="ARBA" id="ARBA00022723"/>
    </source>
</evidence>
<evidence type="ECO:0000256" key="1">
    <source>
        <dbReference type="ARBA" id="ARBA00001936"/>
    </source>
</evidence>
<dbReference type="InterPro" id="IPR001233">
    <property type="entry name" value="RtcB"/>
</dbReference>
<comment type="caution">
    <text evidence="10">The sequence shown here is derived from an EMBL/GenBank/DDBJ whole genome shotgun (WGS) entry which is preliminary data.</text>
</comment>
<comment type="cofactor">
    <cofactor evidence="1">
        <name>Mn(2+)</name>
        <dbReference type="ChEBI" id="CHEBI:29035"/>
    </cofactor>
</comment>
<keyword evidence="8" id="KW-0464">Manganese</keyword>
<dbReference type="Gene3D" id="3.90.1860.10">
    <property type="entry name" value="tRNA-splicing ligase RtcB"/>
    <property type="match status" value="1"/>
</dbReference>